<comment type="caution">
    <text evidence="1">The sequence shown here is derived from an EMBL/GenBank/DDBJ whole genome shotgun (WGS) entry which is preliminary data.</text>
</comment>
<name>A0ABT4H0X9_PAEAL</name>
<evidence type="ECO:0000313" key="1">
    <source>
        <dbReference type="EMBL" id="MCY9762569.1"/>
    </source>
</evidence>
<reference evidence="1 2" key="1">
    <citation type="submission" date="2022-05" db="EMBL/GenBank/DDBJ databases">
        <title>Genome Sequencing of Bee-Associated Microbes.</title>
        <authorList>
            <person name="Dunlap C."/>
        </authorList>
    </citation>
    <scope>NUCLEOTIDE SEQUENCE [LARGE SCALE GENOMIC DNA]</scope>
    <source>
        <strain evidence="1 2">NRRL B-04010</strain>
    </source>
</reference>
<dbReference type="Pfam" id="PF08680">
    <property type="entry name" value="DUF1779"/>
    <property type="match status" value="1"/>
</dbReference>
<proteinExistence type="predicted"/>
<protein>
    <submittedName>
        <fullName evidence="1">YwmB family TATA-box binding protein</fullName>
    </submittedName>
</protein>
<evidence type="ECO:0000313" key="2">
    <source>
        <dbReference type="Proteomes" id="UP001527181"/>
    </source>
</evidence>
<gene>
    <name evidence="1" type="ORF">M5X12_18530</name>
</gene>
<accession>A0ABT4H0X9</accession>
<dbReference type="EMBL" id="JAMDNP010000034">
    <property type="protein sequence ID" value="MCY9762569.1"/>
    <property type="molecule type" value="Genomic_DNA"/>
</dbReference>
<organism evidence="1 2">
    <name type="scientific">Paenibacillus alvei</name>
    <name type="common">Bacillus alvei</name>
    <dbReference type="NCBI Taxonomy" id="44250"/>
    <lineage>
        <taxon>Bacteria</taxon>
        <taxon>Bacillati</taxon>
        <taxon>Bacillota</taxon>
        <taxon>Bacilli</taxon>
        <taxon>Bacillales</taxon>
        <taxon>Paenibacillaceae</taxon>
        <taxon>Paenibacillus</taxon>
    </lineage>
</organism>
<sequence>MMHAVRRSVIATVGLVLLAFCGAIAIIGSSDQWQWTGGNGTDANIDLVKRVNMLWVLAELVGSKKARTTVLIQGNYAAGGNLEKKIEQWQKDTGITVQLIQKQEQGKNVYRGKFVSDSIEEAVLWFQEDDGRAYYTISIQGSARTGMTQAAAEGERIMKRVPARYGAEWTATVQTITSHSLKDSFERAERALQEWGKAEPLDRYEDERTISISYQTDYMGAGVQMKQGTANLQLAIHENRDKGETRISFGTPLIAGEY</sequence>
<dbReference type="SUPFAM" id="SSF143842">
    <property type="entry name" value="YwmB-like"/>
    <property type="match status" value="1"/>
</dbReference>
<dbReference type="Proteomes" id="UP001527181">
    <property type="component" value="Unassembled WGS sequence"/>
</dbReference>
<dbReference type="Gene3D" id="3.30.360.40">
    <property type="entry name" value="YwmB-like"/>
    <property type="match status" value="1"/>
</dbReference>
<dbReference type="InterPro" id="IPR014794">
    <property type="entry name" value="DUF1779"/>
</dbReference>
<dbReference type="InterPro" id="IPR036209">
    <property type="entry name" value="YwmB-like_sf"/>
</dbReference>
<dbReference type="RefSeq" id="WP_040736947.1">
    <property type="nucleotide sequence ID" value="NZ_JAMDLX010000040.1"/>
</dbReference>
<keyword evidence="2" id="KW-1185">Reference proteome</keyword>
<dbReference type="GeneID" id="94491675"/>